<reference evidence="2" key="1">
    <citation type="submission" date="2021-01" db="EMBL/GenBank/DDBJ databases">
        <title>Chromosome-level genome assembly of a human fungal pathogen reveals clustering of transcriptionally co-regulated genes.</title>
        <authorList>
            <person name="Voorhies M."/>
            <person name="Cohen S."/>
            <person name="Shea T.P."/>
            <person name="Petrus S."/>
            <person name="Munoz J.F."/>
            <person name="Poplawski S."/>
            <person name="Goldman W.E."/>
            <person name="Michael T."/>
            <person name="Cuomo C.A."/>
            <person name="Sil A."/>
            <person name="Beyhan S."/>
        </authorList>
    </citation>
    <scope>NUCLEOTIDE SEQUENCE</scope>
    <source>
        <strain evidence="2">H88</strain>
    </source>
</reference>
<name>A0A8A1LRB6_AJEC8</name>
<dbReference type="Gene3D" id="3.30.710.10">
    <property type="entry name" value="Potassium Channel Kv1.1, Chain A"/>
    <property type="match status" value="1"/>
</dbReference>
<proteinExistence type="predicted"/>
<dbReference type="VEuPathDB" id="FungiDB:I7I53_02714"/>
<dbReference type="InterPro" id="IPR000210">
    <property type="entry name" value="BTB/POZ_dom"/>
</dbReference>
<gene>
    <name evidence="2" type="ORF">I7I53_02714</name>
</gene>
<dbReference type="InterPro" id="IPR011333">
    <property type="entry name" value="SKP1/BTB/POZ_sf"/>
</dbReference>
<dbReference type="EMBL" id="CP069105">
    <property type="protein sequence ID" value="QSS54974.1"/>
    <property type="molecule type" value="Genomic_DNA"/>
</dbReference>
<dbReference type="Proteomes" id="UP000663419">
    <property type="component" value="Chromosome 4"/>
</dbReference>
<dbReference type="AlphaFoldDB" id="A0A8A1LRB6"/>
<dbReference type="PANTHER" id="PTHR47843">
    <property type="entry name" value="BTB DOMAIN-CONTAINING PROTEIN-RELATED"/>
    <property type="match status" value="1"/>
</dbReference>
<evidence type="ECO:0000313" key="2">
    <source>
        <dbReference type="EMBL" id="QSS54974.1"/>
    </source>
</evidence>
<dbReference type="SUPFAM" id="SSF54695">
    <property type="entry name" value="POZ domain"/>
    <property type="match status" value="1"/>
</dbReference>
<dbReference type="CDD" id="cd18186">
    <property type="entry name" value="BTB_POZ_ZBTB_KLHL-like"/>
    <property type="match status" value="1"/>
</dbReference>
<accession>A0A8A1LRB6</accession>
<evidence type="ECO:0000313" key="3">
    <source>
        <dbReference type="Proteomes" id="UP000663419"/>
    </source>
</evidence>
<dbReference type="Pfam" id="PF00651">
    <property type="entry name" value="BTB"/>
    <property type="match status" value="1"/>
</dbReference>
<organism evidence="2 3">
    <name type="scientific">Ajellomyces capsulatus (strain H88)</name>
    <name type="common">Darling's disease fungus</name>
    <name type="synonym">Histoplasma capsulatum</name>
    <dbReference type="NCBI Taxonomy" id="544711"/>
    <lineage>
        <taxon>Eukaryota</taxon>
        <taxon>Fungi</taxon>
        <taxon>Dikarya</taxon>
        <taxon>Ascomycota</taxon>
        <taxon>Pezizomycotina</taxon>
        <taxon>Eurotiomycetes</taxon>
        <taxon>Eurotiomycetidae</taxon>
        <taxon>Onygenales</taxon>
        <taxon>Ajellomycetaceae</taxon>
        <taxon>Histoplasma</taxon>
    </lineage>
</organism>
<dbReference type="PROSITE" id="PS50097">
    <property type="entry name" value="BTB"/>
    <property type="match status" value="1"/>
</dbReference>
<feature type="domain" description="BTB" evidence="1">
    <location>
        <begin position="38"/>
        <end position="105"/>
    </location>
</feature>
<sequence>MDNPEAPPGIESKGEEEISRHRKLVERIAQFDEPPENLDFTISGKDCEYKVHSSVICSRSRFFDRAVKGRFVESTSKRIHLPEEDADTLELLISILYGFESSYSAELWPEAHADIKILLDGIDQSTQRIIPPEASTLAIEGALDSPKKNTGLRLLRLYALVDRFDIFWLQEWAKEMVLLWVKTNPRSDSFVEVIRAVYRCETGNYSEFVDEIFALVLDNVDILIENDEFYEVVAENGELGAELLRHVLSTNKIVHSALDMNSSLTELQSIGGEKLVYETAKLQLKIHHSLAEFPGLARRST</sequence>
<evidence type="ECO:0000259" key="1">
    <source>
        <dbReference type="PROSITE" id="PS50097"/>
    </source>
</evidence>
<protein>
    <submittedName>
        <fullName evidence="2">BTB/POZ domain-containing protein</fullName>
    </submittedName>
</protein>